<name>A0A8H3FAD6_9LECA</name>
<evidence type="ECO:0000256" key="2">
    <source>
        <dbReference type="RuleBase" id="RU003682"/>
    </source>
</evidence>
<keyword evidence="5" id="KW-1185">Reference proteome</keyword>
<dbReference type="Gene3D" id="2.60.120.330">
    <property type="entry name" value="B-lactam Antibiotic, Isopenicillin N Synthase, Chain"/>
    <property type="match status" value="1"/>
</dbReference>
<dbReference type="GO" id="GO:0016491">
    <property type="term" value="F:oxidoreductase activity"/>
    <property type="evidence" value="ECO:0007669"/>
    <property type="project" value="UniProtKB-KW"/>
</dbReference>
<dbReference type="InterPro" id="IPR050231">
    <property type="entry name" value="Iron_ascorbate_oxido_reductase"/>
</dbReference>
<dbReference type="Gene3D" id="3.90.180.10">
    <property type="entry name" value="Medium-chain alcohol dehydrogenases, catalytic domain"/>
    <property type="match status" value="1"/>
</dbReference>
<evidence type="ECO:0000313" key="5">
    <source>
        <dbReference type="Proteomes" id="UP000664534"/>
    </source>
</evidence>
<organism evidence="4 5">
    <name type="scientific">Imshaugia aleurites</name>
    <dbReference type="NCBI Taxonomy" id="172621"/>
    <lineage>
        <taxon>Eukaryota</taxon>
        <taxon>Fungi</taxon>
        <taxon>Dikarya</taxon>
        <taxon>Ascomycota</taxon>
        <taxon>Pezizomycotina</taxon>
        <taxon>Lecanoromycetes</taxon>
        <taxon>OSLEUM clade</taxon>
        <taxon>Lecanoromycetidae</taxon>
        <taxon>Lecanorales</taxon>
        <taxon>Lecanorineae</taxon>
        <taxon>Parmeliaceae</taxon>
        <taxon>Imshaugia</taxon>
    </lineage>
</organism>
<dbReference type="InterPro" id="IPR027443">
    <property type="entry name" value="IPNS-like_sf"/>
</dbReference>
<dbReference type="PROSITE" id="PS51471">
    <property type="entry name" value="FE2OG_OXY"/>
    <property type="match status" value="1"/>
</dbReference>
<comment type="caution">
    <text evidence="4">The sequence shown here is derived from an EMBL/GenBank/DDBJ whole genome shotgun (WGS) entry which is preliminary data.</text>
</comment>
<comment type="similarity">
    <text evidence="1 2">Belongs to the iron/ascorbate-dependent oxidoreductase family.</text>
</comment>
<dbReference type="SUPFAM" id="SSF51197">
    <property type="entry name" value="Clavaminate synthase-like"/>
    <property type="match status" value="1"/>
</dbReference>
<evidence type="ECO:0000259" key="3">
    <source>
        <dbReference type="PROSITE" id="PS51471"/>
    </source>
</evidence>
<protein>
    <recommendedName>
        <fullName evidence="3">Fe2OG dioxygenase domain-containing protein</fullName>
    </recommendedName>
</protein>
<keyword evidence="2" id="KW-0479">Metal-binding</keyword>
<dbReference type="InterPro" id="IPR005123">
    <property type="entry name" value="Oxoglu/Fe-dep_dioxygenase_dom"/>
</dbReference>
<dbReference type="GO" id="GO:0046872">
    <property type="term" value="F:metal ion binding"/>
    <property type="evidence" value="ECO:0007669"/>
    <property type="project" value="UniProtKB-KW"/>
</dbReference>
<feature type="domain" description="Fe2OG dioxygenase" evidence="3">
    <location>
        <begin position="130"/>
        <end position="238"/>
    </location>
</feature>
<dbReference type="InterPro" id="IPR044861">
    <property type="entry name" value="IPNS-like_FE2OG_OXY"/>
</dbReference>
<keyword evidence="2" id="KW-0408">Iron</keyword>
<sequence length="296" mass="32954">MDTRAEANKRCVARGLEQFVLRATESLQANRTESTLARAISIAGFRYKGIGETIIDKDGNRDQLKLYGLAKDHIFETEDVSMPAVLKESMSTLRPFNELAHSGLTTILDRLDGLLDLPAGTLANKHRIMEPMECQTRILKYPPQPTGDHRASIVPHTDFGSVTLLLDKLGGLQVIPPKGDSTAWEYVRPVPGFCIMNLGDAMVKFTRGLLRSNLHRVTNPPGAQAQCTRFSLAYIGRPEDSIIMKGFDGASIFATVGSEEKAKHLIDVYGIPRENIFNSRETSFYDDLMEKQQTRE</sequence>
<dbReference type="Proteomes" id="UP000664534">
    <property type="component" value="Unassembled WGS sequence"/>
</dbReference>
<dbReference type="Pfam" id="PF03171">
    <property type="entry name" value="2OG-FeII_Oxy"/>
    <property type="match status" value="1"/>
</dbReference>
<evidence type="ECO:0000256" key="1">
    <source>
        <dbReference type="ARBA" id="ARBA00008056"/>
    </source>
</evidence>
<proteinExistence type="inferred from homology"/>
<dbReference type="AlphaFoldDB" id="A0A8H3FAD6"/>
<keyword evidence="2" id="KW-0560">Oxidoreductase</keyword>
<dbReference type="OrthoDB" id="288590at2759"/>
<reference evidence="4" key="1">
    <citation type="submission" date="2021-03" db="EMBL/GenBank/DDBJ databases">
        <authorList>
            <person name="Tagirdzhanova G."/>
        </authorList>
    </citation>
    <scope>NUCLEOTIDE SEQUENCE</scope>
</reference>
<accession>A0A8H3FAD6</accession>
<dbReference type="PANTHER" id="PTHR47990">
    <property type="entry name" value="2-OXOGLUTARATE (2OG) AND FE(II)-DEPENDENT OXYGENASE SUPERFAMILY PROTEIN-RELATED"/>
    <property type="match status" value="1"/>
</dbReference>
<dbReference type="EMBL" id="CAJPDT010000026">
    <property type="protein sequence ID" value="CAF9920718.1"/>
    <property type="molecule type" value="Genomic_DNA"/>
</dbReference>
<evidence type="ECO:0000313" key="4">
    <source>
        <dbReference type="EMBL" id="CAF9920718.1"/>
    </source>
</evidence>
<gene>
    <name evidence="4" type="ORF">IMSHALPRED_004983</name>
</gene>